<evidence type="ECO:0000313" key="2">
    <source>
        <dbReference type="EMBL" id="CAF2254576.1"/>
    </source>
</evidence>
<dbReference type="PANTHER" id="PTHR33167">
    <property type="entry name" value="TRANSCRIPTION FACTOR, PUTATIVE (DUF863)-RELATED"/>
    <property type="match status" value="1"/>
</dbReference>
<feature type="region of interest" description="Disordered" evidence="1">
    <location>
        <begin position="103"/>
        <end position="123"/>
    </location>
</feature>
<feature type="region of interest" description="Disordered" evidence="1">
    <location>
        <begin position="1"/>
        <end position="32"/>
    </location>
</feature>
<name>A0A817AJE9_BRANA</name>
<feature type="compositionally biased region" description="Basic and acidic residues" evidence="1">
    <location>
        <begin position="1"/>
        <end position="12"/>
    </location>
</feature>
<gene>
    <name evidence="2" type="ORF">DARMORV10_A08P27430.1</name>
</gene>
<evidence type="ECO:0000256" key="1">
    <source>
        <dbReference type="SAM" id="MobiDB-lite"/>
    </source>
</evidence>
<sequence>RVERNLVDEEVKGNNSTDDMNLSDHNTSSENATKRQFPVFLLPNSTSQACNGPLPKGFGSKDGDVFEVSPVKARRKMINLQLPAHEYLDTDETDDNTICAPYKRSKSGRGDDASHHINSSGSCLDVKSSTGLLADLNEPLTLQGSEPVPHNADVEGQSSQNGLMVLDAGHGGSIQSQRDLHIPSRSDNAVQPQRQSYPATDYSNVIFSRERAHREMEARSVNPQASYDSYVESTVASSNAPRLHNDYRPDFIRPWSHLSSPWKNPRCITDQHKEVNHLLKRDFDINLPCDDASVSVDQLGAKAFGLKKEGENKAANVRHCFDLNACASEDDDVSGLHSSLRVKTKGTFSVDLEAPPTLQSAEEEDGDSSQDELIKGAAEAIVAISLPDHPDDAASYSSTDVASKSQLSWFADIITSCGDELERKIDGSPQEYSSGEIDYFEAMTLSLQPTKEEDYMPEPLVPENMSFEGTGLNKPRRGKARRGRPKRGDFQRDTLPGLSSLSRHEVAEDIQLFGGLMRLRATGWGKATRRPRRQRCPPATVILT</sequence>
<feature type="region of interest" description="Disordered" evidence="1">
    <location>
        <begin position="462"/>
        <end position="496"/>
    </location>
</feature>
<feature type="compositionally biased region" description="Polar residues" evidence="1">
    <location>
        <begin position="185"/>
        <end position="199"/>
    </location>
</feature>
<dbReference type="EMBL" id="HG994362">
    <property type="protein sequence ID" value="CAF2254576.1"/>
    <property type="molecule type" value="Genomic_DNA"/>
</dbReference>
<dbReference type="PANTHER" id="PTHR33167:SF47">
    <property type="entry name" value="(RAPE) HYPOTHETICAL PROTEIN"/>
    <property type="match status" value="1"/>
</dbReference>
<accession>A0A817AJE9</accession>
<proteinExistence type="predicted"/>
<reference evidence="2" key="1">
    <citation type="submission" date="2021-01" db="EMBL/GenBank/DDBJ databases">
        <authorList>
            <consortium name="Genoscope - CEA"/>
            <person name="William W."/>
        </authorList>
    </citation>
    <scope>NUCLEOTIDE SEQUENCE</scope>
</reference>
<feature type="compositionally biased region" description="Basic residues" evidence="1">
    <location>
        <begin position="474"/>
        <end position="485"/>
    </location>
</feature>
<organism evidence="2">
    <name type="scientific">Brassica napus</name>
    <name type="common">Rape</name>
    <dbReference type="NCBI Taxonomy" id="3708"/>
    <lineage>
        <taxon>Eukaryota</taxon>
        <taxon>Viridiplantae</taxon>
        <taxon>Streptophyta</taxon>
        <taxon>Embryophyta</taxon>
        <taxon>Tracheophyta</taxon>
        <taxon>Spermatophyta</taxon>
        <taxon>Magnoliopsida</taxon>
        <taxon>eudicotyledons</taxon>
        <taxon>Gunneridae</taxon>
        <taxon>Pentapetalae</taxon>
        <taxon>rosids</taxon>
        <taxon>malvids</taxon>
        <taxon>Brassicales</taxon>
        <taxon>Brassicaceae</taxon>
        <taxon>Brassiceae</taxon>
        <taxon>Brassica</taxon>
    </lineage>
</organism>
<feature type="non-terminal residue" evidence="2">
    <location>
        <position position="544"/>
    </location>
</feature>
<feature type="region of interest" description="Disordered" evidence="1">
    <location>
        <begin position="163"/>
        <end position="199"/>
    </location>
</feature>
<dbReference type="Pfam" id="PF05904">
    <property type="entry name" value="DUF863"/>
    <property type="match status" value="3"/>
</dbReference>
<dbReference type="AlphaFoldDB" id="A0A817AJE9"/>
<protein>
    <submittedName>
        <fullName evidence="2">(rape) hypothetical protein</fullName>
    </submittedName>
</protein>
<dbReference type="Proteomes" id="UP001295469">
    <property type="component" value="Chromosome A08"/>
</dbReference>
<dbReference type="InterPro" id="IPR008581">
    <property type="entry name" value="DUF863_pln"/>
</dbReference>
<feature type="compositionally biased region" description="Polar residues" evidence="1">
    <location>
        <begin position="13"/>
        <end position="31"/>
    </location>
</feature>